<dbReference type="Proteomes" id="UP000295361">
    <property type="component" value="Unassembled WGS sequence"/>
</dbReference>
<comment type="caution">
    <text evidence="2">The sequence shown here is derived from an EMBL/GenBank/DDBJ whole genome shotgun (WGS) entry which is preliminary data.</text>
</comment>
<reference evidence="2 3" key="1">
    <citation type="submission" date="2019-03" db="EMBL/GenBank/DDBJ databases">
        <title>Genomic Encyclopedia of Type Strains, Phase IV (KMG-IV): sequencing the most valuable type-strain genomes for metagenomic binning, comparative biology and taxonomic classification.</title>
        <authorList>
            <person name="Goeker M."/>
        </authorList>
    </citation>
    <scope>NUCLEOTIDE SEQUENCE [LARGE SCALE GENOMIC DNA]</scope>
    <source>
        <strain evidence="2 3">DSM 16998</strain>
    </source>
</reference>
<evidence type="ECO:0000256" key="1">
    <source>
        <dbReference type="SAM" id="MobiDB-lite"/>
    </source>
</evidence>
<dbReference type="EMBL" id="SNXS01000005">
    <property type="protein sequence ID" value="TDP63452.1"/>
    <property type="molecule type" value="Genomic_DNA"/>
</dbReference>
<dbReference type="AlphaFoldDB" id="A0A4R6QLA3"/>
<proteinExistence type="predicted"/>
<accession>A0A4R6QLA3</accession>
<protein>
    <submittedName>
        <fullName evidence="2">Uncharacterized protein</fullName>
    </submittedName>
</protein>
<gene>
    <name evidence="2" type="ORF">DES47_105458</name>
</gene>
<evidence type="ECO:0000313" key="2">
    <source>
        <dbReference type="EMBL" id="TDP63452.1"/>
    </source>
</evidence>
<organism evidence="2 3">
    <name type="scientific">Roseateles toxinivorans</name>
    <dbReference type="NCBI Taxonomy" id="270368"/>
    <lineage>
        <taxon>Bacteria</taxon>
        <taxon>Pseudomonadati</taxon>
        <taxon>Pseudomonadota</taxon>
        <taxon>Betaproteobacteria</taxon>
        <taxon>Burkholderiales</taxon>
        <taxon>Sphaerotilaceae</taxon>
        <taxon>Roseateles</taxon>
    </lineage>
</organism>
<name>A0A4R6QLA3_9BURK</name>
<sequence length="56" mass="6282">MSLRELALSLADDLAELVKALGLLATAQSRDFEARKQYGPRKPRRSLRAEAKRVKS</sequence>
<keyword evidence="3" id="KW-1185">Reference proteome</keyword>
<feature type="compositionally biased region" description="Basic and acidic residues" evidence="1">
    <location>
        <begin position="47"/>
        <end position="56"/>
    </location>
</feature>
<feature type="region of interest" description="Disordered" evidence="1">
    <location>
        <begin position="34"/>
        <end position="56"/>
    </location>
</feature>
<evidence type="ECO:0000313" key="3">
    <source>
        <dbReference type="Proteomes" id="UP000295361"/>
    </source>
</evidence>
<dbReference type="RefSeq" id="WP_166652104.1">
    <property type="nucleotide sequence ID" value="NZ_SNXS01000005.1"/>
</dbReference>
<dbReference type="InParanoid" id="A0A4R6QLA3"/>